<evidence type="ECO:0000256" key="4">
    <source>
        <dbReference type="ARBA" id="ARBA00022729"/>
    </source>
</evidence>
<dbReference type="Gene3D" id="2.60.120.260">
    <property type="entry name" value="Galactose-binding domain-like"/>
    <property type="match status" value="1"/>
</dbReference>
<dbReference type="GO" id="GO:0005737">
    <property type="term" value="C:cytoplasm"/>
    <property type="evidence" value="ECO:0007669"/>
    <property type="project" value="TreeGrafter"/>
</dbReference>
<dbReference type="InterPro" id="IPR026856">
    <property type="entry name" value="Sialidase_fam"/>
</dbReference>
<dbReference type="EC" id="3.2.1.18" evidence="3"/>
<evidence type="ECO:0000256" key="5">
    <source>
        <dbReference type="ARBA" id="ARBA00022737"/>
    </source>
</evidence>
<proteinExistence type="inferred from homology"/>
<accession>E1UGY3</accession>
<evidence type="ECO:0000313" key="11">
    <source>
        <dbReference type="EMBL" id="CAR82360.1"/>
    </source>
</evidence>
<name>E1UGY3_9CLOT</name>
<dbReference type="Pfam" id="PF13859">
    <property type="entry name" value="BNR_3"/>
    <property type="match status" value="1"/>
</dbReference>
<dbReference type="EMBL" id="FM213081">
    <property type="protein sequence ID" value="CAR82360.1"/>
    <property type="molecule type" value="Genomic_DNA"/>
</dbReference>
<evidence type="ECO:0000256" key="7">
    <source>
        <dbReference type="ARBA" id="ARBA00023295"/>
    </source>
</evidence>
<evidence type="ECO:0000256" key="3">
    <source>
        <dbReference type="ARBA" id="ARBA00012733"/>
    </source>
</evidence>
<evidence type="ECO:0000256" key="6">
    <source>
        <dbReference type="ARBA" id="ARBA00022801"/>
    </source>
</evidence>
<keyword evidence="6" id="KW-0378">Hydrolase</keyword>
<feature type="chain" id="PRO_5003152346" description="exo-alpha-sialidase" evidence="9">
    <location>
        <begin position="27"/>
        <end position="772"/>
    </location>
</feature>
<keyword evidence="5" id="KW-0677">Repeat</keyword>
<organism evidence="11">
    <name type="scientific">Clostridium chauvoei</name>
    <dbReference type="NCBI Taxonomy" id="46867"/>
    <lineage>
        <taxon>Bacteria</taxon>
        <taxon>Bacillati</taxon>
        <taxon>Bacillota</taxon>
        <taxon>Clostridia</taxon>
        <taxon>Eubacteriales</taxon>
        <taxon>Clostridiaceae</taxon>
        <taxon>Clostridium</taxon>
    </lineage>
</organism>
<gene>
    <name evidence="11" type="primary">nanA</name>
</gene>
<dbReference type="InterPro" id="IPR013320">
    <property type="entry name" value="ConA-like_dom_sf"/>
</dbReference>
<feature type="compositionally biased region" description="Polar residues" evidence="8">
    <location>
        <begin position="56"/>
        <end position="65"/>
    </location>
</feature>
<dbReference type="InterPro" id="IPR023364">
    <property type="entry name" value="Trans_sialidase_dom3"/>
</dbReference>
<dbReference type="Gene3D" id="2.60.120.200">
    <property type="match status" value="1"/>
</dbReference>
<dbReference type="SUPFAM" id="SSF50939">
    <property type="entry name" value="Sialidases"/>
    <property type="match status" value="1"/>
</dbReference>
<evidence type="ECO:0000256" key="9">
    <source>
        <dbReference type="SAM" id="SignalP"/>
    </source>
</evidence>
<protein>
    <recommendedName>
        <fullName evidence="3">exo-alpha-sialidase</fullName>
        <ecNumber evidence="3">3.2.1.18</ecNumber>
    </recommendedName>
</protein>
<evidence type="ECO:0000259" key="10">
    <source>
        <dbReference type="PROSITE" id="PS50022"/>
    </source>
</evidence>
<dbReference type="SUPFAM" id="SSF49785">
    <property type="entry name" value="Galactose-binding domain-like"/>
    <property type="match status" value="1"/>
</dbReference>
<dbReference type="PROSITE" id="PS50022">
    <property type="entry name" value="FA58C_3"/>
    <property type="match status" value="1"/>
</dbReference>
<dbReference type="InterPro" id="IPR004124">
    <property type="entry name" value="Glyco_hydro_33_N"/>
</dbReference>
<feature type="region of interest" description="Disordered" evidence="8">
    <location>
        <begin position="55"/>
        <end position="76"/>
    </location>
</feature>
<comment type="similarity">
    <text evidence="2">Belongs to the glycosyl hydrolase 33 family.</text>
</comment>
<dbReference type="InterPro" id="IPR008979">
    <property type="entry name" value="Galactose-bd-like_sf"/>
</dbReference>
<keyword evidence="7" id="KW-0326">Glycosidase</keyword>
<dbReference type="Gene3D" id="2.40.220.10">
    <property type="entry name" value="Intramolecular Trans-sialidase, Domain 3"/>
    <property type="match status" value="1"/>
</dbReference>
<dbReference type="Pfam" id="PF00754">
    <property type="entry name" value="F5_F8_type_C"/>
    <property type="match status" value="1"/>
</dbReference>
<dbReference type="InterPro" id="IPR000421">
    <property type="entry name" value="FA58C"/>
</dbReference>
<dbReference type="GO" id="GO:0006689">
    <property type="term" value="P:ganglioside catabolic process"/>
    <property type="evidence" value="ECO:0007669"/>
    <property type="project" value="TreeGrafter"/>
</dbReference>
<dbReference type="CAZy" id="GH33">
    <property type="family name" value="Glycoside Hydrolase Family 33"/>
</dbReference>
<dbReference type="GO" id="GO:0004308">
    <property type="term" value="F:exo-alpha-sialidase activity"/>
    <property type="evidence" value="ECO:0007669"/>
    <property type="project" value="UniProtKB-EC"/>
</dbReference>
<sequence length="772" mass="83900">MCKKKIMAIIMSSLFIANLSNTIIYADINDRAYINQYEQQRGSKPISEKLVPKSEITATATSSQPGEGADKAIDNNTSTLWHTPWGGVDIGSNPQSLTLNLGKTRNISSIHVTPRQQGNKGMIKEYKIYAGDKVMAEGTWKTDASTKYVIFNEPVSTDNIRIEAISTAGDTNNKYASIAEVEVYEASNSEILKLVEADNRVITSGNGGSYEGDIDAVKTLEEGTAIIRFINKGTGIQSLFSISNNTRANEHFHVYLNGGTIGYELRKQSGNLSTGTVNKALNAGINTLAFRAEKNTGYSIYLNGEKILDKAVTSATFLSTLEGLNTLSLGKTDRASGSNEYNFTGEIDFFELYSQPLADRYLNEVTGETTAKELPLPEGVLKTDPIDLFVPGELNSNNFRIPALYTTKNGNVLASIDVRKGGGHDSPNNIDTGIKRSIDGGVTWDAGKVILDYPGASSAIDTSMIQDEETGRIFLLVTHFAEGYGFPNSTTGSGYVEIEGQRYLKLLGANNSIYTVRENGVVYDSNGEATNYKVDEQNELYENETRVGNILLSNSPLKVMGTSFLSLIYSDDEGETWSKPIDLNKQVKSDWMRFLGTGPGRGHQIKTGNYAGRLVFPVYLTNSSGFQSSTVIYSDDNGATWNMGETATDGRLMSNGEKANAETITTATSGGVGQLTECQVVEMPNGQLKMFMRNTGGNSGYVRIATSFDGGATWDDDVVRDENIREPYCQLSVINYSQKIDGKDALIFANPDAGNRSNGTVRIGLITENGNL</sequence>
<dbReference type="CAZy" id="CBM40">
    <property type="family name" value="Carbohydrate-Binding Module Family 40"/>
</dbReference>
<feature type="signal peptide" evidence="9">
    <location>
        <begin position="1"/>
        <end position="26"/>
    </location>
</feature>
<dbReference type="GO" id="GO:0016020">
    <property type="term" value="C:membrane"/>
    <property type="evidence" value="ECO:0007669"/>
    <property type="project" value="TreeGrafter"/>
</dbReference>
<dbReference type="CAZy" id="CBM32">
    <property type="family name" value="Carbohydrate-Binding Module Family 32"/>
</dbReference>
<dbReference type="Gene3D" id="2.120.10.10">
    <property type="match status" value="1"/>
</dbReference>
<dbReference type="PANTHER" id="PTHR10628:SF30">
    <property type="entry name" value="EXO-ALPHA-SIALIDASE"/>
    <property type="match status" value="1"/>
</dbReference>
<keyword evidence="4 9" id="KW-0732">Signal</keyword>
<dbReference type="InterPro" id="IPR036278">
    <property type="entry name" value="Sialidase_sf"/>
</dbReference>
<dbReference type="GO" id="GO:0009313">
    <property type="term" value="P:oligosaccharide catabolic process"/>
    <property type="evidence" value="ECO:0007669"/>
    <property type="project" value="TreeGrafter"/>
</dbReference>
<evidence type="ECO:0000256" key="8">
    <source>
        <dbReference type="SAM" id="MobiDB-lite"/>
    </source>
</evidence>
<dbReference type="CDD" id="cd15482">
    <property type="entry name" value="Sialidase_non-viral"/>
    <property type="match status" value="1"/>
</dbReference>
<dbReference type="AlphaFoldDB" id="E1UGY3"/>
<evidence type="ECO:0000256" key="2">
    <source>
        <dbReference type="ARBA" id="ARBA00009348"/>
    </source>
</evidence>
<evidence type="ECO:0000256" key="1">
    <source>
        <dbReference type="ARBA" id="ARBA00000427"/>
    </source>
</evidence>
<comment type="catalytic activity">
    <reaction evidence="1">
        <text>Hydrolysis of alpha-(2-&gt;3)-, alpha-(2-&gt;6)-, alpha-(2-&gt;8)- glycosidic linkages of terminal sialic acid residues in oligosaccharides, glycoproteins, glycolipids, colominic acid and synthetic substrates.</text>
        <dbReference type="EC" id="3.2.1.18"/>
    </reaction>
</comment>
<feature type="domain" description="F5/8 type C" evidence="10">
    <location>
        <begin position="42"/>
        <end position="186"/>
    </location>
</feature>
<reference evidence="11" key="1">
    <citation type="journal article" date="2011" name="Vet. Res.">
        <title>Genetic and functional characterization of the NanA sialidase from Clostridium chauvoei.</title>
        <authorList>
            <person name="Vilei E.M."/>
            <person name="Johansson A."/>
            <person name="Schlatter Y."/>
            <person name="Redhead K."/>
            <person name="Frey J."/>
        </authorList>
    </citation>
    <scope>NUCLEOTIDE SEQUENCE</scope>
    <source>
        <strain evidence="11">JF3703</strain>
    </source>
</reference>
<dbReference type="Pfam" id="PF02973">
    <property type="entry name" value="Sialidase"/>
    <property type="match status" value="1"/>
</dbReference>
<dbReference type="SUPFAM" id="SSF49899">
    <property type="entry name" value="Concanavalin A-like lectins/glucanases"/>
    <property type="match status" value="1"/>
</dbReference>
<dbReference type="InterPro" id="IPR011040">
    <property type="entry name" value="Sialidase"/>
</dbReference>
<dbReference type="PANTHER" id="PTHR10628">
    <property type="entry name" value="SIALIDASE"/>
    <property type="match status" value="1"/>
</dbReference>